<dbReference type="EMBL" id="FR719197">
    <property type="protein sequence ID" value="CBX82153.1"/>
    <property type="molecule type" value="Genomic_DNA"/>
</dbReference>
<evidence type="ECO:0000313" key="1">
    <source>
        <dbReference type="EMBL" id="CBX82153.1"/>
    </source>
</evidence>
<protein>
    <submittedName>
        <fullName evidence="1">K01703 3-isopropylmalate/(R)-2-methylmalate dehydratase large subunit</fullName>
        <ecNumber evidence="1">4.2.1.35</ecNumber>
    </submittedName>
</protein>
<gene>
    <name evidence="1" type="primary">IIL1</name>
    <name evidence="1" type="ORF">EAIL5_3333</name>
</gene>
<organism evidence="1">
    <name type="scientific">Erwinia amylovora ATCC BAA-2158</name>
    <dbReference type="NCBI Taxonomy" id="889211"/>
    <lineage>
        <taxon>Bacteria</taxon>
        <taxon>Pseudomonadati</taxon>
        <taxon>Pseudomonadota</taxon>
        <taxon>Gammaproteobacteria</taxon>
        <taxon>Enterobacterales</taxon>
        <taxon>Erwiniaceae</taxon>
        <taxon>Erwinia</taxon>
    </lineage>
</organism>
<sequence>MEMHFAAGNHLRKSRQIHLARSCTPGVTGTFEKGFGAQALVSDAERFIMIPDHFVYSADRQANQNTRMMRKLSRQQQIAYSYAVGTP</sequence>
<dbReference type="AlphaFoldDB" id="E5B9S6"/>
<dbReference type="EC" id="4.2.1.35" evidence="1"/>
<dbReference type="GO" id="GO:0047508">
    <property type="term" value="F:(R)-2-methylmalate dehydratase activity"/>
    <property type="evidence" value="ECO:0007669"/>
    <property type="project" value="UniProtKB-EC"/>
</dbReference>
<keyword evidence="1" id="KW-0456">Lyase</keyword>
<reference evidence="1" key="1">
    <citation type="journal article" date="2011" name="J. Bacteriol.">
        <title>Genome Sequence of an Erwinia amylovora Strain with Pathogenicity Restricted to Rubus Plants.</title>
        <authorList>
            <person name="Powney R."/>
            <person name="Smits T.H."/>
            <person name="Sawbridge T."/>
            <person name="Frey B."/>
            <person name="Blom J."/>
            <person name="Frey J.E."/>
            <person name="Plummer K.M."/>
            <person name="Beer S.V."/>
            <person name="Luck J."/>
            <person name="Duffy B."/>
            <person name="Rodoni B."/>
        </authorList>
    </citation>
    <scope>NUCLEOTIDE SEQUENCE</scope>
    <source>
        <strain evidence="1">ATCC BAA-2158</strain>
    </source>
</reference>
<name>E5B9S6_ERWAM</name>
<accession>E5B9S6</accession>
<proteinExistence type="predicted"/>